<dbReference type="SMART" id="SM00849">
    <property type="entry name" value="Lactamase_B"/>
    <property type="match status" value="1"/>
</dbReference>
<dbReference type="PANTHER" id="PTHR46233">
    <property type="entry name" value="HYDROXYACYLGLUTATHIONE HYDROLASE GLOC"/>
    <property type="match status" value="1"/>
</dbReference>
<reference evidence="6 7" key="1">
    <citation type="submission" date="2021-02" db="EMBL/GenBank/DDBJ databases">
        <title>Alicyclobacillus curvatus sp. nov. and Alicyclobacillus mengziensis sp. nov., two acidophilic bacteria isolated from acid mine drainage.</title>
        <authorList>
            <person name="Huang Y."/>
        </authorList>
    </citation>
    <scope>NUCLEOTIDE SEQUENCE [LARGE SCALE GENOMIC DNA]</scope>
    <source>
        <strain evidence="6 7">S30H14</strain>
    </source>
</reference>
<name>A0A9X7VXD6_9BACL</name>
<dbReference type="PANTHER" id="PTHR46233:SF3">
    <property type="entry name" value="HYDROXYACYLGLUTATHIONE HYDROLASE GLOC"/>
    <property type="match status" value="1"/>
</dbReference>
<keyword evidence="2" id="KW-0479">Metal-binding</keyword>
<comment type="cofactor">
    <cofactor evidence="1">
        <name>Zn(2+)</name>
        <dbReference type="ChEBI" id="CHEBI:29105"/>
    </cofactor>
</comment>
<evidence type="ECO:0000256" key="4">
    <source>
        <dbReference type="ARBA" id="ARBA00022833"/>
    </source>
</evidence>
<keyword evidence="4" id="KW-0862">Zinc</keyword>
<dbReference type="SUPFAM" id="SSF56281">
    <property type="entry name" value="Metallo-hydrolase/oxidoreductase"/>
    <property type="match status" value="1"/>
</dbReference>
<dbReference type="GO" id="GO:0046872">
    <property type="term" value="F:metal ion binding"/>
    <property type="evidence" value="ECO:0007669"/>
    <property type="project" value="UniProtKB-KW"/>
</dbReference>
<evidence type="ECO:0000256" key="3">
    <source>
        <dbReference type="ARBA" id="ARBA00022801"/>
    </source>
</evidence>
<dbReference type="Gene3D" id="3.60.15.10">
    <property type="entry name" value="Ribonuclease Z/Hydroxyacylglutathione hydrolase-like"/>
    <property type="match status" value="1"/>
</dbReference>
<keyword evidence="3" id="KW-0378">Hydrolase</keyword>
<dbReference type="GO" id="GO:0016787">
    <property type="term" value="F:hydrolase activity"/>
    <property type="evidence" value="ECO:0007669"/>
    <property type="project" value="UniProtKB-KW"/>
</dbReference>
<gene>
    <name evidence="6" type="ORF">JZ786_17185</name>
</gene>
<dbReference type="Proteomes" id="UP000663505">
    <property type="component" value="Chromosome"/>
</dbReference>
<dbReference type="InterPro" id="IPR036866">
    <property type="entry name" value="RibonucZ/Hydroxyglut_hydro"/>
</dbReference>
<keyword evidence="7" id="KW-1185">Reference proteome</keyword>
<dbReference type="AlphaFoldDB" id="A0A9X7VXD6"/>
<dbReference type="KEGG" id="afx:JZ786_17185"/>
<dbReference type="Pfam" id="PF00753">
    <property type="entry name" value="Lactamase_B"/>
    <property type="match status" value="1"/>
</dbReference>
<dbReference type="InterPro" id="IPR051453">
    <property type="entry name" value="MBL_Glyoxalase_II"/>
</dbReference>
<feature type="domain" description="Metallo-beta-lactamase" evidence="5">
    <location>
        <begin position="12"/>
        <end position="192"/>
    </location>
</feature>
<dbReference type="RefSeq" id="WP_206655596.1">
    <property type="nucleotide sequence ID" value="NZ_CP071182.1"/>
</dbReference>
<evidence type="ECO:0000256" key="1">
    <source>
        <dbReference type="ARBA" id="ARBA00001947"/>
    </source>
</evidence>
<accession>A0A9X7VXD6</accession>
<sequence length="212" mass="23126">MQIKTFVLSPLRSNCYILSEADEAGASAIIIDPGDTEVQPVIDYVESRGLQVKAVWATHAHFDHVMGVDIIRQKLSVPAYVHAADMPLWRETHQAAKQWLGKDISVLSDPDGTITDGDVLRCGDLSFQVWHTPGHSPGGVCLISETVAFTGDTLFARSVGRTDLPGGSFAVLSTSLKRLLELPDDITIYPGHMGTSTIGLERQMNPFLRDLD</sequence>
<organism evidence="6 7">
    <name type="scientific">Alicyclobacillus mengziensis</name>
    <dbReference type="NCBI Taxonomy" id="2931921"/>
    <lineage>
        <taxon>Bacteria</taxon>
        <taxon>Bacillati</taxon>
        <taxon>Bacillota</taxon>
        <taxon>Bacilli</taxon>
        <taxon>Bacillales</taxon>
        <taxon>Alicyclobacillaceae</taxon>
        <taxon>Alicyclobacillus</taxon>
    </lineage>
</organism>
<evidence type="ECO:0000256" key="2">
    <source>
        <dbReference type="ARBA" id="ARBA00022723"/>
    </source>
</evidence>
<dbReference type="EMBL" id="CP071182">
    <property type="protein sequence ID" value="QSO46227.1"/>
    <property type="molecule type" value="Genomic_DNA"/>
</dbReference>
<proteinExistence type="predicted"/>
<dbReference type="InterPro" id="IPR001279">
    <property type="entry name" value="Metallo-B-lactamas"/>
</dbReference>
<protein>
    <submittedName>
        <fullName evidence="6">MBL fold metallo-hydrolase</fullName>
    </submittedName>
</protein>
<evidence type="ECO:0000313" key="6">
    <source>
        <dbReference type="EMBL" id="QSO46227.1"/>
    </source>
</evidence>
<evidence type="ECO:0000313" key="7">
    <source>
        <dbReference type="Proteomes" id="UP000663505"/>
    </source>
</evidence>
<evidence type="ECO:0000259" key="5">
    <source>
        <dbReference type="SMART" id="SM00849"/>
    </source>
</evidence>